<dbReference type="AlphaFoldDB" id="A0A6S7FIR5"/>
<proteinExistence type="predicted"/>
<sequence>MAKLLYFIIVVVFIEIVNVSKVIAHDEDLENLLLSLQDCVERIDRNEFPGSFNFLEHLRDRLEGYIRIIMAISLVLNNLQVAITPLIANLLSLLREKLQALRTQISVCSDQTTRHCRIPPQVASSGGRRRYIITAEQMEVLCST</sequence>
<protein>
    <submittedName>
        <fullName evidence="1">Uncharacterized protein</fullName>
    </submittedName>
</protein>
<gene>
    <name evidence="1" type="ORF">PACLA_8A069154</name>
</gene>
<dbReference type="EMBL" id="CACRXK020000205">
    <property type="protein sequence ID" value="CAB3979524.1"/>
    <property type="molecule type" value="Genomic_DNA"/>
</dbReference>
<evidence type="ECO:0000313" key="1">
    <source>
        <dbReference type="EMBL" id="CAB3979524.1"/>
    </source>
</evidence>
<accession>A0A6S7FIR5</accession>
<evidence type="ECO:0000313" key="2">
    <source>
        <dbReference type="Proteomes" id="UP001152795"/>
    </source>
</evidence>
<reference evidence="1" key="1">
    <citation type="submission" date="2020-04" db="EMBL/GenBank/DDBJ databases">
        <authorList>
            <person name="Alioto T."/>
            <person name="Alioto T."/>
            <person name="Gomez Garrido J."/>
        </authorList>
    </citation>
    <scope>NUCLEOTIDE SEQUENCE</scope>
    <source>
        <strain evidence="1">A484AB</strain>
    </source>
</reference>
<name>A0A6S7FIR5_PARCT</name>
<keyword evidence="2" id="KW-1185">Reference proteome</keyword>
<comment type="caution">
    <text evidence="1">The sequence shown here is derived from an EMBL/GenBank/DDBJ whole genome shotgun (WGS) entry which is preliminary data.</text>
</comment>
<organism evidence="1 2">
    <name type="scientific">Paramuricea clavata</name>
    <name type="common">Red gorgonian</name>
    <name type="synonym">Violescent sea-whip</name>
    <dbReference type="NCBI Taxonomy" id="317549"/>
    <lineage>
        <taxon>Eukaryota</taxon>
        <taxon>Metazoa</taxon>
        <taxon>Cnidaria</taxon>
        <taxon>Anthozoa</taxon>
        <taxon>Octocorallia</taxon>
        <taxon>Malacalcyonacea</taxon>
        <taxon>Plexauridae</taxon>
        <taxon>Paramuricea</taxon>
    </lineage>
</organism>
<dbReference type="Proteomes" id="UP001152795">
    <property type="component" value="Unassembled WGS sequence"/>
</dbReference>